<reference evidence="3" key="1">
    <citation type="submission" date="2016-11" db="EMBL/GenBank/DDBJ databases">
        <title>Mesorhizobium oceanicum sp. nov., isolated from deep seawater in South China Sea.</title>
        <authorList>
            <person name="Fu G.-Y."/>
        </authorList>
    </citation>
    <scope>NUCLEOTIDE SEQUENCE [LARGE SCALE GENOMIC DNA]</scope>
    <source>
        <strain evidence="3">B7</strain>
    </source>
</reference>
<dbReference type="KEGG" id="meso:BSQ44_04240"/>
<feature type="region of interest" description="Disordered" evidence="1">
    <location>
        <begin position="44"/>
        <end position="77"/>
    </location>
</feature>
<evidence type="ECO:0000313" key="3">
    <source>
        <dbReference type="Proteomes" id="UP000182840"/>
    </source>
</evidence>
<organism evidence="2 3">
    <name type="scientific">Aquibium oceanicum</name>
    <dbReference type="NCBI Taxonomy" id="1670800"/>
    <lineage>
        <taxon>Bacteria</taxon>
        <taxon>Pseudomonadati</taxon>
        <taxon>Pseudomonadota</taxon>
        <taxon>Alphaproteobacteria</taxon>
        <taxon>Hyphomicrobiales</taxon>
        <taxon>Phyllobacteriaceae</taxon>
        <taxon>Aquibium</taxon>
    </lineage>
</organism>
<dbReference type="EMBL" id="CP018171">
    <property type="protein sequence ID" value="APH70684.1"/>
    <property type="molecule type" value="Genomic_DNA"/>
</dbReference>
<keyword evidence="3" id="KW-1185">Reference proteome</keyword>
<gene>
    <name evidence="2" type="ORF">BSQ44_04240</name>
</gene>
<dbReference type="AlphaFoldDB" id="A0A1L3SMS1"/>
<evidence type="ECO:0000313" key="2">
    <source>
        <dbReference type="EMBL" id="APH70684.1"/>
    </source>
</evidence>
<proteinExistence type="predicted"/>
<dbReference type="Proteomes" id="UP000182840">
    <property type="component" value="Chromosome"/>
</dbReference>
<sequence length="77" mass="7781">MEFHNALFDLYDRESDDGIGEAEYAVMSRSRLIGGSATVPLTNAEPGAGSALTSGSTGAAGTDATAGDTRTEVPSAD</sequence>
<protein>
    <submittedName>
        <fullName evidence="2">Uncharacterized protein</fullName>
    </submittedName>
</protein>
<feature type="compositionally biased region" description="Low complexity" evidence="1">
    <location>
        <begin position="47"/>
        <end position="68"/>
    </location>
</feature>
<accession>A0A1L3SMS1</accession>
<name>A0A1L3SMS1_9HYPH</name>
<evidence type="ECO:0000256" key="1">
    <source>
        <dbReference type="SAM" id="MobiDB-lite"/>
    </source>
</evidence>